<gene>
    <name evidence="1" type="ORF">D5R40_24230</name>
</gene>
<dbReference type="AlphaFoldDB" id="A0A3N6N905"/>
<dbReference type="OrthoDB" id="489576at2"/>
<proteinExistence type="predicted"/>
<reference evidence="1 2" key="1">
    <citation type="journal article" date="2018" name="ACS Chem. Biol.">
        <title>Ketoreductase domain dysfunction expands chemodiversity: malyngamide biosynthesis in the cyanobacterium Okeania hirsuta.</title>
        <authorList>
            <person name="Moss N.A."/>
            <person name="Leao T."/>
            <person name="Rankin M."/>
            <person name="McCullough T.M."/>
            <person name="Qu P."/>
            <person name="Korobeynikov A."/>
            <person name="Smith J.L."/>
            <person name="Gerwick L."/>
            <person name="Gerwick W.H."/>
        </authorList>
    </citation>
    <scope>NUCLEOTIDE SEQUENCE [LARGE SCALE GENOMIC DNA]</scope>
    <source>
        <strain evidence="1 2">PAB10Feb10-1</strain>
    </source>
</reference>
<evidence type="ECO:0000313" key="1">
    <source>
        <dbReference type="EMBL" id="RQH30142.1"/>
    </source>
</evidence>
<dbReference type="RefSeq" id="WP_124146865.1">
    <property type="nucleotide sequence ID" value="NZ_CAWOKI010000204.1"/>
</dbReference>
<dbReference type="Proteomes" id="UP000269154">
    <property type="component" value="Unassembled WGS sequence"/>
</dbReference>
<comment type="caution">
    <text evidence="1">The sequence shown here is derived from an EMBL/GenBank/DDBJ whole genome shotgun (WGS) entry which is preliminary data.</text>
</comment>
<protein>
    <submittedName>
        <fullName evidence="1">Uncharacterized protein</fullName>
    </submittedName>
</protein>
<accession>A0A3N6N905</accession>
<name>A0A3N6N905_9CYAN</name>
<sequence length="231" mass="27202">MQAREIEPKLKQLSNLAWSTEPALAQRLDEVTRWIKDIRPGLLMQKGVLVGFLLELIKDGEFWLKLQSLTNEERQLFLKHLPSPVSYWYENLFPKWFNENDHKFYIWKQKLRSGEFNQEDAELLKSVSRQIKSRDGCVVHRYIADLSMATDVIVSSSTGKPLCVQLTTMSGELCNHKYKEWKDTLQQWKIRRGIFVSYNPGQDRSVIQLVNLVLHNSKHLTEAKYIKFCFR</sequence>
<dbReference type="EMBL" id="RCBY01000183">
    <property type="protein sequence ID" value="RQH30142.1"/>
    <property type="molecule type" value="Genomic_DNA"/>
</dbReference>
<evidence type="ECO:0000313" key="2">
    <source>
        <dbReference type="Proteomes" id="UP000269154"/>
    </source>
</evidence>
<organism evidence="1 2">
    <name type="scientific">Okeania hirsuta</name>
    <dbReference type="NCBI Taxonomy" id="1458930"/>
    <lineage>
        <taxon>Bacteria</taxon>
        <taxon>Bacillati</taxon>
        <taxon>Cyanobacteriota</taxon>
        <taxon>Cyanophyceae</taxon>
        <taxon>Oscillatoriophycideae</taxon>
        <taxon>Oscillatoriales</taxon>
        <taxon>Microcoleaceae</taxon>
        <taxon>Okeania</taxon>
    </lineage>
</organism>
<keyword evidence="2" id="KW-1185">Reference proteome</keyword>